<dbReference type="GO" id="GO:0000156">
    <property type="term" value="F:phosphorelay response regulator activity"/>
    <property type="evidence" value="ECO:0007669"/>
    <property type="project" value="TreeGrafter"/>
</dbReference>
<evidence type="ECO:0000256" key="3">
    <source>
        <dbReference type="ARBA" id="ARBA00023015"/>
    </source>
</evidence>
<evidence type="ECO:0000256" key="6">
    <source>
        <dbReference type="PROSITE-ProRule" id="PRU00169"/>
    </source>
</evidence>
<dbReference type="PROSITE" id="PS51755">
    <property type="entry name" value="OMPR_PHOB"/>
    <property type="match status" value="1"/>
</dbReference>
<dbReference type="PROSITE" id="PS50110">
    <property type="entry name" value="RESPONSE_REGULATORY"/>
    <property type="match status" value="1"/>
</dbReference>
<evidence type="ECO:0000313" key="11">
    <source>
        <dbReference type="Proteomes" id="UP000295777"/>
    </source>
</evidence>
<dbReference type="InterPro" id="IPR036388">
    <property type="entry name" value="WH-like_DNA-bd_sf"/>
</dbReference>
<evidence type="ECO:0000259" key="9">
    <source>
        <dbReference type="PROSITE" id="PS51755"/>
    </source>
</evidence>
<gene>
    <name evidence="10" type="ORF">CLV27_1491</name>
</gene>
<proteinExistence type="predicted"/>
<dbReference type="EMBL" id="SMFV01000005">
    <property type="protein sequence ID" value="TCK03413.1"/>
    <property type="molecule type" value="Genomic_DNA"/>
</dbReference>
<feature type="DNA-binding region" description="OmpR/PhoB-type" evidence="7">
    <location>
        <begin position="121"/>
        <end position="215"/>
    </location>
</feature>
<dbReference type="GO" id="GO:0000976">
    <property type="term" value="F:transcription cis-regulatory region binding"/>
    <property type="evidence" value="ECO:0007669"/>
    <property type="project" value="TreeGrafter"/>
</dbReference>
<dbReference type="Proteomes" id="UP000295777">
    <property type="component" value="Unassembled WGS sequence"/>
</dbReference>
<evidence type="ECO:0000256" key="4">
    <source>
        <dbReference type="ARBA" id="ARBA00023125"/>
    </source>
</evidence>
<dbReference type="InterPro" id="IPR011006">
    <property type="entry name" value="CheY-like_superfamily"/>
</dbReference>
<sequence>MVKILLIEDDKSLAEEIYEVFTDYGFDVELGTSRDDIFRRNGYSFLIFDLALLGMKGLEICQAVKKRRDIPIVVLSSVCDVNVKVKWFEMGADDFLVKPFSTRELLARCIAIMRRYREKLRNVLEFEGMILKKNEGRVIVDDKSVDLTKIELQILELLMRYQEEVLPKEFILDRVWGSRKNARTLDVYIHRLRKKLGKKGKHLKTLMNVGYILTRNV</sequence>
<evidence type="ECO:0000256" key="7">
    <source>
        <dbReference type="PROSITE-ProRule" id="PRU01091"/>
    </source>
</evidence>
<reference evidence="10 11" key="1">
    <citation type="submission" date="2019-03" db="EMBL/GenBank/DDBJ databases">
        <title>Genomic Encyclopedia of Archaeal and Bacterial Type Strains, Phase II (KMG-II): from individual species to whole genera.</title>
        <authorList>
            <person name="Goeker M."/>
        </authorList>
    </citation>
    <scope>NUCLEOTIDE SEQUENCE [LARGE SCALE GENOMIC DNA]</scope>
    <source>
        <strain evidence="10 11">DSM 24425</strain>
    </source>
</reference>
<name>A0A4R1G9T4_9BACT</name>
<keyword evidence="4 7" id="KW-0238">DNA-binding</keyword>
<evidence type="ECO:0000256" key="2">
    <source>
        <dbReference type="ARBA" id="ARBA00023012"/>
    </source>
</evidence>
<evidence type="ECO:0000256" key="5">
    <source>
        <dbReference type="ARBA" id="ARBA00023163"/>
    </source>
</evidence>
<dbReference type="GO" id="GO:0005829">
    <property type="term" value="C:cytosol"/>
    <property type="evidence" value="ECO:0007669"/>
    <property type="project" value="TreeGrafter"/>
</dbReference>
<dbReference type="SMART" id="SM00448">
    <property type="entry name" value="REC"/>
    <property type="match status" value="1"/>
</dbReference>
<accession>A0A4R1G9T4</accession>
<dbReference type="SMART" id="SM00862">
    <property type="entry name" value="Trans_reg_C"/>
    <property type="match status" value="1"/>
</dbReference>
<dbReference type="GO" id="GO:0006355">
    <property type="term" value="P:regulation of DNA-templated transcription"/>
    <property type="evidence" value="ECO:0007669"/>
    <property type="project" value="InterPro"/>
</dbReference>
<dbReference type="PANTHER" id="PTHR48111">
    <property type="entry name" value="REGULATOR OF RPOS"/>
    <property type="match status" value="1"/>
</dbReference>
<dbReference type="Gene3D" id="6.10.250.690">
    <property type="match status" value="1"/>
</dbReference>
<feature type="domain" description="OmpR/PhoB-type" evidence="9">
    <location>
        <begin position="121"/>
        <end position="215"/>
    </location>
</feature>
<dbReference type="SUPFAM" id="SSF52172">
    <property type="entry name" value="CheY-like"/>
    <property type="match status" value="1"/>
</dbReference>
<dbReference type="Pfam" id="PF00072">
    <property type="entry name" value="Response_reg"/>
    <property type="match status" value="1"/>
</dbReference>
<keyword evidence="2" id="KW-0902">Two-component regulatory system</keyword>
<dbReference type="InterPro" id="IPR039420">
    <property type="entry name" value="WalR-like"/>
</dbReference>
<evidence type="ECO:0000259" key="8">
    <source>
        <dbReference type="PROSITE" id="PS50110"/>
    </source>
</evidence>
<keyword evidence="3" id="KW-0805">Transcription regulation</keyword>
<dbReference type="OrthoDB" id="9802426at2"/>
<dbReference type="InterPro" id="IPR001789">
    <property type="entry name" value="Sig_transdc_resp-reg_receiver"/>
</dbReference>
<dbReference type="GO" id="GO:0032993">
    <property type="term" value="C:protein-DNA complex"/>
    <property type="evidence" value="ECO:0007669"/>
    <property type="project" value="TreeGrafter"/>
</dbReference>
<dbReference type="PANTHER" id="PTHR48111:SF22">
    <property type="entry name" value="REGULATOR OF RPOS"/>
    <property type="match status" value="1"/>
</dbReference>
<feature type="modified residue" description="4-aspartylphosphate" evidence="6">
    <location>
        <position position="49"/>
    </location>
</feature>
<keyword evidence="1 6" id="KW-0597">Phosphoprotein</keyword>
<organism evidence="10 11">
    <name type="scientific">Phorcysia thermohydrogeniphila</name>
    <dbReference type="NCBI Taxonomy" id="936138"/>
    <lineage>
        <taxon>Bacteria</taxon>
        <taxon>Pseudomonadati</taxon>
        <taxon>Aquificota</taxon>
        <taxon>Aquificia</taxon>
        <taxon>Desulfurobacteriales</taxon>
        <taxon>Desulfurobacteriaceae</taxon>
        <taxon>Phorcysia</taxon>
    </lineage>
</organism>
<dbReference type="AlphaFoldDB" id="A0A4R1G9T4"/>
<dbReference type="InterPro" id="IPR001867">
    <property type="entry name" value="OmpR/PhoB-type_DNA-bd"/>
</dbReference>
<feature type="domain" description="Response regulatory" evidence="8">
    <location>
        <begin position="3"/>
        <end position="113"/>
    </location>
</feature>
<dbReference type="CDD" id="cd00383">
    <property type="entry name" value="trans_reg_C"/>
    <property type="match status" value="1"/>
</dbReference>
<keyword evidence="11" id="KW-1185">Reference proteome</keyword>
<dbReference type="Gene3D" id="1.10.10.10">
    <property type="entry name" value="Winged helix-like DNA-binding domain superfamily/Winged helix DNA-binding domain"/>
    <property type="match status" value="1"/>
</dbReference>
<comment type="caution">
    <text evidence="10">The sequence shown here is derived from an EMBL/GenBank/DDBJ whole genome shotgun (WGS) entry which is preliminary data.</text>
</comment>
<dbReference type="Gene3D" id="3.40.50.2300">
    <property type="match status" value="1"/>
</dbReference>
<evidence type="ECO:0000256" key="1">
    <source>
        <dbReference type="ARBA" id="ARBA00022553"/>
    </source>
</evidence>
<evidence type="ECO:0000313" key="10">
    <source>
        <dbReference type="EMBL" id="TCK03413.1"/>
    </source>
</evidence>
<protein>
    <submittedName>
        <fullName evidence="10">DNA-binding response OmpR family regulator</fullName>
    </submittedName>
</protein>
<keyword evidence="5" id="KW-0804">Transcription</keyword>
<dbReference type="Pfam" id="PF00486">
    <property type="entry name" value="Trans_reg_C"/>
    <property type="match status" value="1"/>
</dbReference>